<organism evidence="3 4">
    <name type="scientific">Flavobacterium salmonis</name>
    <dbReference type="NCBI Taxonomy" id="2654844"/>
    <lineage>
        <taxon>Bacteria</taxon>
        <taxon>Pseudomonadati</taxon>
        <taxon>Bacteroidota</taxon>
        <taxon>Flavobacteriia</taxon>
        <taxon>Flavobacteriales</taxon>
        <taxon>Flavobacteriaceae</taxon>
        <taxon>Flavobacterium</taxon>
    </lineage>
</organism>
<gene>
    <name evidence="3" type="ORF">FLAT13_00649</name>
</gene>
<evidence type="ECO:0000313" key="3">
    <source>
        <dbReference type="EMBL" id="CAD0001557.1"/>
    </source>
</evidence>
<comment type="caution">
    <text evidence="3">The sequence shown here is derived from an EMBL/GenBank/DDBJ whole genome shotgun (WGS) entry which is preliminary data.</text>
</comment>
<dbReference type="PANTHER" id="PTHR33446">
    <property type="entry name" value="PROTEIN TONB-RELATED"/>
    <property type="match status" value="1"/>
</dbReference>
<accession>A0A6V6YPZ2</accession>
<keyword evidence="1" id="KW-0732">Signal</keyword>
<reference evidence="3 4" key="1">
    <citation type="submission" date="2020-06" db="EMBL/GenBank/DDBJ databases">
        <authorList>
            <person name="Criscuolo A."/>
        </authorList>
    </citation>
    <scope>NUCLEOTIDE SEQUENCE [LARGE SCALE GENOMIC DNA]</scope>
    <source>
        <strain evidence="4">CIP 111411</strain>
    </source>
</reference>
<dbReference type="GO" id="GO:0098797">
    <property type="term" value="C:plasma membrane protein complex"/>
    <property type="evidence" value="ECO:0007669"/>
    <property type="project" value="TreeGrafter"/>
</dbReference>
<dbReference type="RefSeq" id="WP_180907902.1">
    <property type="nucleotide sequence ID" value="NZ_CAIJDP010000057.1"/>
</dbReference>
<dbReference type="InterPro" id="IPR037682">
    <property type="entry name" value="TonB_C"/>
</dbReference>
<dbReference type="SUPFAM" id="SSF74653">
    <property type="entry name" value="TolA/TonB C-terminal domain"/>
    <property type="match status" value="2"/>
</dbReference>
<dbReference type="Gene3D" id="3.30.1150.10">
    <property type="match status" value="2"/>
</dbReference>
<dbReference type="GO" id="GO:0031992">
    <property type="term" value="F:energy transducer activity"/>
    <property type="evidence" value="ECO:0007669"/>
    <property type="project" value="TreeGrafter"/>
</dbReference>
<evidence type="ECO:0000259" key="2">
    <source>
        <dbReference type="Pfam" id="PF03544"/>
    </source>
</evidence>
<feature type="domain" description="TonB C-terminal" evidence="2">
    <location>
        <begin position="173"/>
        <end position="238"/>
    </location>
</feature>
<dbReference type="Proteomes" id="UP000530060">
    <property type="component" value="Unassembled WGS sequence"/>
</dbReference>
<sequence length="244" mass="27164">MTKKLLPLLSLLIALISFEIKAQKEINSATNDYKNMSELDETPAFPGGIQKFYDFIGANYQTPKIQGLAGKIYVTFIIEKDGSLVDIRVLRDIGYGTGREAIRVLQNCPKWIPGKYKGETVRVLYSLPINIEATEKIEEKIYSVAEVFEKPTYPGGLQNFYKDLSKQFKTPEKVGLKGKLVIAFVIEKDGSIGQTTILKDIGYGTGEEAIRCLKLNKKWIPGKLKDGTAVSTAYSLPVTIQSEN</sequence>
<evidence type="ECO:0000313" key="4">
    <source>
        <dbReference type="Proteomes" id="UP000530060"/>
    </source>
</evidence>
<protein>
    <recommendedName>
        <fullName evidence="2">TonB C-terminal domain-containing protein</fullName>
    </recommendedName>
</protein>
<feature type="chain" id="PRO_5028084096" description="TonB C-terminal domain-containing protein" evidence="1">
    <location>
        <begin position="23"/>
        <end position="244"/>
    </location>
</feature>
<evidence type="ECO:0000256" key="1">
    <source>
        <dbReference type="SAM" id="SignalP"/>
    </source>
</evidence>
<dbReference type="GO" id="GO:0055085">
    <property type="term" value="P:transmembrane transport"/>
    <property type="evidence" value="ECO:0007669"/>
    <property type="project" value="InterPro"/>
</dbReference>
<keyword evidence="4" id="KW-1185">Reference proteome</keyword>
<name>A0A6V6YPZ2_9FLAO</name>
<dbReference type="Pfam" id="PF03544">
    <property type="entry name" value="TonB_C"/>
    <property type="match status" value="2"/>
</dbReference>
<proteinExistence type="predicted"/>
<dbReference type="InterPro" id="IPR051045">
    <property type="entry name" value="TonB-dependent_transducer"/>
</dbReference>
<dbReference type="PANTHER" id="PTHR33446:SF2">
    <property type="entry name" value="PROTEIN TONB"/>
    <property type="match status" value="1"/>
</dbReference>
<feature type="domain" description="TonB C-terminal" evidence="2">
    <location>
        <begin position="66"/>
        <end position="130"/>
    </location>
</feature>
<dbReference type="EMBL" id="CAIJDP010000057">
    <property type="protein sequence ID" value="CAD0001557.1"/>
    <property type="molecule type" value="Genomic_DNA"/>
</dbReference>
<feature type="signal peptide" evidence="1">
    <location>
        <begin position="1"/>
        <end position="22"/>
    </location>
</feature>
<dbReference type="AlphaFoldDB" id="A0A6V6YPZ2"/>